<sequence>MYQSILNTMLGRSIRQSLGRFIAIILIIMLGVLVFVGVKGIGPAYTDSATTMVDQQRLADVTLTSTAGLTKADLRAARQVKGAQVMAAKSVFALASTDDSVVAVSGYTNNRQLNQIIVKSGRLPRRVNEIVLDARARDYGRYRIGSTYRFAKTSQLKRRTYRVVGFVESPQYLDSTYNRGNANIGNGQVAYFAYVTASNVDVDVYTSIGFYFAGLTHGNSFSDAYQNRVDDKVVAIKRALRGRATARRQELIRTASQKVDGQLSEARATLQQLDQASAAGATSADVTQQRTKLTAAITQLEDAQRTIKAKVAKPTLSYGTRHDLSGFADYGESAERIAAIGNVFPVFFFLIAALITFTTISRMVAEDRSQLGTMKALGYGSVAISRNYYIYALLAAIIGTTLGAAIGSELLPRLVVQMSGSNTSIVRTAVINLQWSNIALALIFALIATVGAVVVAVTTELRAKPAELMQPKAPKAGKRILLERITPLWRRLSFNRKVSYRNLFRFKSRMVMTIIGIAGGAGLIVTGFGIRDSISGAGTRQFNDIIRYSAVATLSDKGTPAQARKVLRQNQHYQRSATVTANTVKVQAHGHSVGSVSFFVPTATNNLTGYVNVETTKGQSIRLPQRGVVLTQKAATTLDATVGSRVTIKLTNGRSAKVRVRAIAQNYTGQFAYMTKSGYRAAFGRSAQTNALLVKTTAQTAQQRRHLAEQLLRNGGVINTSYADDQRATLEQMSSSMDTFIVIIIVLSGLLSFVVLYNLTNINVSERMRELSTIKVLGFYDGEVTMYIVRENIILTVVGILAGFLLGNGLTAFILRQAASAQIVFPLIIHWPGYLLAAVLTAGFTAIVMWVTHRRLQRVDMVEALAARTD</sequence>
<feature type="domain" description="ABC3 transporter permease C-terminal" evidence="7">
    <location>
        <begin position="743"/>
        <end position="855"/>
    </location>
</feature>
<reference evidence="8 9" key="1">
    <citation type="journal article" date="2015" name="Genome Announc.">
        <title>Expanding the biotechnology potential of lactobacilli through comparative genomics of 213 strains and associated genera.</title>
        <authorList>
            <person name="Sun Z."/>
            <person name="Harris H.M."/>
            <person name="McCann A."/>
            <person name="Guo C."/>
            <person name="Argimon S."/>
            <person name="Zhang W."/>
            <person name="Yang X."/>
            <person name="Jeffery I.B."/>
            <person name="Cooney J.C."/>
            <person name="Kagawa T.F."/>
            <person name="Liu W."/>
            <person name="Song Y."/>
            <person name="Salvetti E."/>
            <person name="Wrobel A."/>
            <person name="Rasinkangas P."/>
            <person name="Parkhill J."/>
            <person name="Rea M.C."/>
            <person name="O'Sullivan O."/>
            <person name="Ritari J."/>
            <person name="Douillard F.P."/>
            <person name="Paul Ross R."/>
            <person name="Yang R."/>
            <person name="Briner A.E."/>
            <person name="Felis G.E."/>
            <person name="de Vos W.M."/>
            <person name="Barrangou R."/>
            <person name="Klaenhammer T.R."/>
            <person name="Caufield P.W."/>
            <person name="Cui Y."/>
            <person name="Zhang H."/>
            <person name="O'Toole P.W."/>
        </authorList>
    </citation>
    <scope>NUCLEOTIDE SEQUENCE [LARGE SCALE GENOMIC DNA]</scope>
    <source>
        <strain evidence="8 9">DSM 15945</strain>
    </source>
</reference>
<feature type="transmembrane region" description="Helical" evidence="6">
    <location>
        <begin position="827"/>
        <end position="851"/>
    </location>
</feature>
<keyword evidence="4 6" id="KW-1133">Transmembrane helix</keyword>
<feature type="domain" description="ABC3 transporter permease C-terminal" evidence="7">
    <location>
        <begin position="342"/>
        <end position="457"/>
    </location>
</feature>
<keyword evidence="5 6" id="KW-0472">Membrane</keyword>
<feature type="transmembrane region" description="Helical" evidence="6">
    <location>
        <begin position="438"/>
        <end position="459"/>
    </location>
</feature>
<evidence type="ECO:0000313" key="9">
    <source>
        <dbReference type="Proteomes" id="UP000051922"/>
    </source>
</evidence>
<comment type="subcellular location">
    <subcellularLocation>
        <location evidence="1">Cell membrane</location>
        <topology evidence="1">Multi-pass membrane protein</topology>
    </subcellularLocation>
</comment>
<keyword evidence="2" id="KW-1003">Cell membrane</keyword>
<dbReference type="InterPro" id="IPR003838">
    <property type="entry name" value="ABC3_permease_C"/>
</dbReference>
<proteinExistence type="predicted"/>
<dbReference type="GO" id="GO:0005886">
    <property type="term" value="C:plasma membrane"/>
    <property type="evidence" value="ECO:0007669"/>
    <property type="project" value="UniProtKB-SubCell"/>
</dbReference>
<evidence type="ECO:0000259" key="7">
    <source>
        <dbReference type="Pfam" id="PF02687"/>
    </source>
</evidence>
<gene>
    <name evidence="8" type="ORF">FC50_GL001351</name>
</gene>
<dbReference type="PANTHER" id="PTHR30287:SF1">
    <property type="entry name" value="INNER MEMBRANE PROTEIN"/>
    <property type="match status" value="1"/>
</dbReference>
<feature type="transmembrane region" description="Helical" evidence="6">
    <location>
        <begin position="388"/>
        <end position="408"/>
    </location>
</feature>
<evidence type="ECO:0000256" key="1">
    <source>
        <dbReference type="ARBA" id="ARBA00004651"/>
    </source>
</evidence>
<evidence type="ECO:0000256" key="6">
    <source>
        <dbReference type="SAM" id="Phobius"/>
    </source>
</evidence>
<feature type="transmembrane region" description="Helical" evidence="6">
    <location>
        <begin position="21"/>
        <end position="42"/>
    </location>
</feature>
<evidence type="ECO:0000256" key="4">
    <source>
        <dbReference type="ARBA" id="ARBA00022989"/>
    </source>
</evidence>
<organism evidence="8 9">
    <name type="scientific">Lacticaseibacillus pantheris DSM 15945 = JCM 12539 = NBRC 106106</name>
    <dbReference type="NCBI Taxonomy" id="1423783"/>
    <lineage>
        <taxon>Bacteria</taxon>
        <taxon>Bacillati</taxon>
        <taxon>Bacillota</taxon>
        <taxon>Bacilli</taxon>
        <taxon>Lactobacillales</taxon>
        <taxon>Lactobacillaceae</taxon>
        <taxon>Lacticaseibacillus</taxon>
    </lineage>
</organism>
<feature type="transmembrane region" description="Helical" evidence="6">
    <location>
        <begin position="343"/>
        <end position="365"/>
    </location>
</feature>
<evidence type="ECO:0000256" key="2">
    <source>
        <dbReference type="ARBA" id="ARBA00022475"/>
    </source>
</evidence>
<feature type="transmembrane region" description="Helical" evidence="6">
    <location>
        <begin position="793"/>
        <end position="815"/>
    </location>
</feature>
<dbReference type="AlphaFoldDB" id="A0A0R1TXU2"/>
<comment type="caution">
    <text evidence="8">The sequence shown here is derived from an EMBL/GenBank/DDBJ whole genome shotgun (WGS) entry which is preliminary data.</text>
</comment>
<dbReference type="Pfam" id="PF02687">
    <property type="entry name" value="FtsX"/>
    <property type="match status" value="2"/>
</dbReference>
<evidence type="ECO:0000256" key="3">
    <source>
        <dbReference type="ARBA" id="ARBA00022692"/>
    </source>
</evidence>
<feature type="transmembrane region" description="Helical" evidence="6">
    <location>
        <begin position="510"/>
        <end position="530"/>
    </location>
</feature>
<keyword evidence="9" id="KW-1185">Reference proteome</keyword>
<dbReference type="PANTHER" id="PTHR30287">
    <property type="entry name" value="MEMBRANE COMPONENT OF PREDICTED ABC SUPERFAMILY METABOLITE UPTAKE TRANSPORTER"/>
    <property type="match status" value="1"/>
</dbReference>
<dbReference type="InterPro" id="IPR038766">
    <property type="entry name" value="Membrane_comp_ABC_pdt"/>
</dbReference>
<dbReference type="STRING" id="1423783.FC50_GL001351"/>
<dbReference type="PATRIC" id="fig|1423783.4.peg.1393"/>
<protein>
    <submittedName>
        <fullName evidence="8">Antimicrobial peptide ABC transporter permease</fullName>
    </submittedName>
</protein>
<dbReference type="OrthoDB" id="5137249at2"/>
<keyword evidence="3 6" id="KW-0812">Transmembrane</keyword>
<evidence type="ECO:0000313" key="8">
    <source>
        <dbReference type="EMBL" id="KRL85949.1"/>
    </source>
</evidence>
<feature type="transmembrane region" description="Helical" evidence="6">
    <location>
        <begin position="740"/>
        <end position="759"/>
    </location>
</feature>
<dbReference type="EMBL" id="AZFJ01000049">
    <property type="protein sequence ID" value="KRL85949.1"/>
    <property type="molecule type" value="Genomic_DNA"/>
</dbReference>
<name>A0A0R1TXU2_9LACO</name>
<dbReference type="RefSeq" id="WP_054649143.1">
    <property type="nucleotide sequence ID" value="NZ_AZFJ01000049.1"/>
</dbReference>
<accession>A0A0R1TXU2</accession>
<dbReference type="Proteomes" id="UP000051922">
    <property type="component" value="Unassembled WGS sequence"/>
</dbReference>
<evidence type="ECO:0000256" key="5">
    <source>
        <dbReference type="ARBA" id="ARBA00023136"/>
    </source>
</evidence>